<evidence type="ECO:0000256" key="6">
    <source>
        <dbReference type="ARBA" id="ARBA00023049"/>
    </source>
</evidence>
<dbReference type="Pfam" id="PF01432">
    <property type="entry name" value="Peptidase_M3"/>
    <property type="match status" value="1"/>
</dbReference>
<dbReference type="SUPFAM" id="SSF55486">
    <property type="entry name" value="Metalloproteases ('zincins'), catalytic domain"/>
    <property type="match status" value="1"/>
</dbReference>
<dbReference type="GO" id="GO:0004180">
    <property type="term" value="F:carboxypeptidase activity"/>
    <property type="evidence" value="ECO:0007669"/>
    <property type="project" value="TreeGrafter"/>
</dbReference>
<reference evidence="10" key="1">
    <citation type="submission" date="2018-05" db="EMBL/GenBank/DDBJ databases">
        <authorList>
            <person name="Li Y."/>
        </authorList>
    </citation>
    <scope>NUCLEOTIDE SEQUENCE [LARGE SCALE GENOMIC DNA]</scope>
    <source>
        <strain evidence="10">sk1b4</strain>
    </source>
</reference>
<keyword evidence="3 7" id="KW-0479">Metal-binding</keyword>
<evidence type="ECO:0000256" key="7">
    <source>
        <dbReference type="RuleBase" id="RU003435"/>
    </source>
</evidence>
<evidence type="ECO:0000256" key="5">
    <source>
        <dbReference type="ARBA" id="ARBA00022833"/>
    </source>
</evidence>
<evidence type="ECO:0000256" key="2">
    <source>
        <dbReference type="ARBA" id="ARBA00022670"/>
    </source>
</evidence>
<dbReference type="Gene3D" id="3.40.390.10">
    <property type="entry name" value="Collagenase (Catalytic Domain)"/>
    <property type="match status" value="1"/>
</dbReference>
<dbReference type="PANTHER" id="PTHR43660">
    <property type="entry name" value="DIPEPTIDYL CARBOXYPEPTIDASE"/>
    <property type="match status" value="1"/>
</dbReference>
<dbReference type="InterPro" id="IPR024077">
    <property type="entry name" value="Neurolysin/TOP_dom2"/>
</dbReference>
<dbReference type="GO" id="GO:0046872">
    <property type="term" value="F:metal ion binding"/>
    <property type="evidence" value="ECO:0007669"/>
    <property type="project" value="UniProtKB-UniRule"/>
</dbReference>
<keyword evidence="10" id="KW-1185">Reference proteome</keyword>
<dbReference type="AlphaFoldDB" id="A0A2V1K930"/>
<accession>A0A2V1K930</accession>
<sequence length="680" mass="74694">MTYEAYGLPEFATITPEGSVAQIREAIAQHRSLIANITSQKAAPTVENTLAPFERGALALQRPITIAWTFIESVGGPKWEAVETEITPLLATHDDDIYLDRQLFGRFQALGTHDLDSQTMWCVAEHLKQFRAHGAQLEADDQARLRALNGRMAELASSIGQIIVKAGQDGALRLSEEETAGLSEAERAGLAANAATNPQRAAGAPYLLNLTLPSQQLISSSFANPDTRQRIFEASVSRCDGHDAATDPRELIVELVRLRAEQAGLLGFENYAEFVASQSTAGSSEAVDSLLDSMVAPTQKNVEHEAQQLKPSYADSAGAAGTFAPSDWLYAQEALRASRFAIDNSELSNYLELWHVVEDGVFYAANRLYGLQFAARPDLAGYAEDVRVWEVREEDGTVLGVFLGDYYAREGKRGGAWMHEISLRAGQGNEYAIVFNNLNVTKPAPGEPTLLTWDQVNTCFHEFGHALHALLTDVEWPSAAGTNVPRDFVEFPSQVNEVWAAHPEVLSNYALHWQTGEPMPQRLREGLSASDGFAEGFSTSEILQAVLLDQAWHRFGTGDSVPEADEVEAFEQQALQRAGVLSEWIPPRYRTGYFNHIFSSGYAAGYYSYLWSEALDADTVDWFQTKGSQAGDGGLNRAAGLKMRSCILSRGNSRNPLIGFEELRGRSVDTGALLRRRRLS</sequence>
<dbReference type="InterPro" id="IPR045090">
    <property type="entry name" value="Pept_M3A_M3B"/>
</dbReference>
<dbReference type="CDD" id="cd06456">
    <property type="entry name" value="M3A_DCP"/>
    <property type="match status" value="1"/>
</dbReference>
<name>A0A2V1K930_9ACTO</name>
<dbReference type="GO" id="GO:0004222">
    <property type="term" value="F:metalloendopeptidase activity"/>
    <property type="evidence" value="ECO:0007669"/>
    <property type="project" value="InterPro"/>
</dbReference>
<evidence type="ECO:0000256" key="1">
    <source>
        <dbReference type="ARBA" id="ARBA00006040"/>
    </source>
</evidence>
<dbReference type="OrthoDB" id="9773538at2"/>
<keyword evidence="5 7" id="KW-0862">Zinc</keyword>
<evidence type="ECO:0000313" key="10">
    <source>
        <dbReference type="Proteomes" id="UP000245283"/>
    </source>
</evidence>
<dbReference type="InterPro" id="IPR024079">
    <property type="entry name" value="MetalloPept_cat_dom_sf"/>
</dbReference>
<evidence type="ECO:0000256" key="4">
    <source>
        <dbReference type="ARBA" id="ARBA00022801"/>
    </source>
</evidence>
<dbReference type="EMBL" id="QETB01000002">
    <property type="protein sequence ID" value="PWF26699.1"/>
    <property type="molecule type" value="Genomic_DNA"/>
</dbReference>
<keyword evidence="2 7" id="KW-0645">Protease</keyword>
<dbReference type="Proteomes" id="UP000245283">
    <property type="component" value="Unassembled WGS sequence"/>
</dbReference>
<proteinExistence type="inferred from homology"/>
<comment type="similarity">
    <text evidence="1 7">Belongs to the peptidase M3 family.</text>
</comment>
<keyword evidence="6 7" id="KW-0482">Metalloprotease</keyword>
<dbReference type="Gene3D" id="1.10.1370.40">
    <property type="match status" value="1"/>
</dbReference>
<evidence type="ECO:0000259" key="8">
    <source>
        <dbReference type="Pfam" id="PF01432"/>
    </source>
</evidence>
<feature type="domain" description="Peptidase M3A/M3B catalytic" evidence="8">
    <location>
        <begin position="223"/>
        <end position="677"/>
    </location>
</feature>
<dbReference type="InterPro" id="IPR001567">
    <property type="entry name" value="Pept_M3A_M3B_dom"/>
</dbReference>
<organism evidence="9 10">
    <name type="scientific">Ancrocorticia populi</name>
    <dbReference type="NCBI Taxonomy" id="2175228"/>
    <lineage>
        <taxon>Bacteria</taxon>
        <taxon>Bacillati</taxon>
        <taxon>Actinomycetota</taxon>
        <taxon>Actinomycetes</taxon>
        <taxon>Actinomycetales</taxon>
        <taxon>Actinomycetaceae</taxon>
        <taxon>Ancrocorticia</taxon>
    </lineage>
</organism>
<dbReference type="GO" id="GO:0005829">
    <property type="term" value="C:cytosol"/>
    <property type="evidence" value="ECO:0007669"/>
    <property type="project" value="TreeGrafter"/>
</dbReference>
<dbReference type="InterPro" id="IPR034005">
    <property type="entry name" value="M3A_DCP"/>
</dbReference>
<dbReference type="Gene3D" id="1.10.1370.10">
    <property type="entry name" value="Neurolysin, domain 3"/>
    <property type="match status" value="1"/>
</dbReference>
<comment type="cofactor">
    <cofactor evidence="7">
        <name>Zn(2+)</name>
        <dbReference type="ChEBI" id="CHEBI:29105"/>
    </cofactor>
    <text evidence="7">Binds 1 zinc ion.</text>
</comment>
<evidence type="ECO:0000313" key="9">
    <source>
        <dbReference type="EMBL" id="PWF26699.1"/>
    </source>
</evidence>
<evidence type="ECO:0000256" key="3">
    <source>
        <dbReference type="ARBA" id="ARBA00022723"/>
    </source>
</evidence>
<keyword evidence="4 7" id="KW-0378">Hydrolase</keyword>
<dbReference type="FunFam" id="3.40.390.10:FF:000009">
    <property type="entry name" value="Oligopeptidase A"/>
    <property type="match status" value="1"/>
</dbReference>
<protein>
    <submittedName>
        <fullName evidence="9">Peptidyl-dipeptidase Dcp</fullName>
    </submittedName>
</protein>
<dbReference type="GO" id="GO:0006508">
    <property type="term" value="P:proteolysis"/>
    <property type="evidence" value="ECO:0007669"/>
    <property type="project" value="UniProtKB-KW"/>
</dbReference>
<comment type="caution">
    <text evidence="9">The sequence shown here is derived from an EMBL/GenBank/DDBJ whole genome shotgun (WGS) entry which is preliminary data.</text>
</comment>
<dbReference type="RefSeq" id="WP_109093345.1">
    <property type="nucleotide sequence ID" value="NZ_CAMELQ010000010.1"/>
</dbReference>
<gene>
    <name evidence="9" type="ORF">DD236_05265</name>
</gene>
<dbReference type="PANTHER" id="PTHR43660:SF1">
    <property type="entry name" value="DIPEPTIDYL CARBOXYPEPTIDASE"/>
    <property type="match status" value="1"/>
</dbReference>